<dbReference type="SMART" id="SM00321">
    <property type="entry name" value="WSC"/>
    <property type="match status" value="1"/>
</dbReference>
<reference evidence="4" key="1">
    <citation type="journal article" date="2023" name="Mol. Phylogenet. Evol.">
        <title>Genome-scale phylogeny and comparative genomics of the fungal order Sordariales.</title>
        <authorList>
            <person name="Hensen N."/>
            <person name="Bonometti L."/>
            <person name="Westerberg I."/>
            <person name="Brannstrom I.O."/>
            <person name="Guillou S."/>
            <person name="Cros-Aarteil S."/>
            <person name="Calhoun S."/>
            <person name="Haridas S."/>
            <person name="Kuo A."/>
            <person name="Mondo S."/>
            <person name="Pangilinan J."/>
            <person name="Riley R."/>
            <person name="LaButti K."/>
            <person name="Andreopoulos B."/>
            <person name="Lipzen A."/>
            <person name="Chen C."/>
            <person name="Yan M."/>
            <person name="Daum C."/>
            <person name="Ng V."/>
            <person name="Clum A."/>
            <person name="Steindorff A."/>
            <person name="Ohm R.A."/>
            <person name="Martin F."/>
            <person name="Silar P."/>
            <person name="Natvig D.O."/>
            <person name="Lalanne C."/>
            <person name="Gautier V."/>
            <person name="Ament-Velasquez S.L."/>
            <person name="Kruys A."/>
            <person name="Hutchinson M.I."/>
            <person name="Powell A.J."/>
            <person name="Barry K."/>
            <person name="Miller A.N."/>
            <person name="Grigoriev I.V."/>
            <person name="Debuchy R."/>
            <person name="Gladieux P."/>
            <person name="Hiltunen Thoren M."/>
            <person name="Johannesson H."/>
        </authorList>
    </citation>
    <scope>NUCLEOTIDE SEQUENCE</scope>
    <source>
        <strain evidence="4">CBS 958.72</strain>
    </source>
</reference>
<feature type="compositionally biased region" description="Low complexity" evidence="2">
    <location>
        <begin position="552"/>
        <end position="567"/>
    </location>
</feature>
<dbReference type="Pfam" id="PF01822">
    <property type="entry name" value="WSC"/>
    <property type="match status" value="1"/>
</dbReference>
<gene>
    <name evidence="4" type="ORF">B0T24DRAFT_640641</name>
</gene>
<feature type="compositionally biased region" description="Low complexity" evidence="2">
    <location>
        <begin position="785"/>
        <end position="812"/>
    </location>
</feature>
<evidence type="ECO:0000256" key="1">
    <source>
        <dbReference type="ARBA" id="ARBA00022737"/>
    </source>
</evidence>
<evidence type="ECO:0000259" key="3">
    <source>
        <dbReference type="PROSITE" id="PS51212"/>
    </source>
</evidence>
<evidence type="ECO:0000256" key="2">
    <source>
        <dbReference type="SAM" id="MobiDB-lite"/>
    </source>
</evidence>
<protein>
    <recommendedName>
        <fullName evidence="3">WSC domain-containing protein</fullName>
    </recommendedName>
</protein>
<feature type="domain" description="WSC" evidence="3">
    <location>
        <begin position="265"/>
        <end position="359"/>
    </location>
</feature>
<keyword evidence="1" id="KW-0677">Repeat</keyword>
<dbReference type="PANTHER" id="PTHR45964">
    <property type="entry name" value="WSCD FAMILY MEMBER CG9164"/>
    <property type="match status" value="1"/>
</dbReference>
<feature type="compositionally biased region" description="Low complexity" evidence="2">
    <location>
        <begin position="720"/>
        <end position="734"/>
    </location>
</feature>
<dbReference type="InterPro" id="IPR002889">
    <property type="entry name" value="WSC_carb-bd"/>
</dbReference>
<proteinExistence type="predicted"/>
<reference evidence="4" key="2">
    <citation type="submission" date="2023-06" db="EMBL/GenBank/DDBJ databases">
        <authorList>
            <consortium name="Lawrence Berkeley National Laboratory"/>
            <person name="Haridas S."/>
            <person name="Hensen N."/>
            <person name="Bonometti L."/>
            <person name="Westerberg I."/>
            <person name="Brannstrom I.O."/>
            <person name="Guillou S."/>
            <person name="Cros-Aarteil S."/>
            <person name="Calhoun S."/>
            <person name="Kuo A."/>
            <person name="Mondo S."/>
            <person name="Pangilinan J."/>
            <person name="Riley R."/>
            <person name="Labutti K."/>
            <person name="Andreopoulos B."/>
            <person name="Lipzen A."/>
            <person name="Chen C."/>
            <person name="Yanf M."/>
            <person name="Daum C."/>
            <person name="Ng V."/>
            <person name="Clum A."/>
            <person name="Steindorff A."/>
            <person name="Ohm R."/>
            <person name="Martin F."/>
            <person name="Silar P."/>
            <person name="Natvig D."/>
            <person name="Lalanne C."/>
            <person name="Gautier V."/>
            <person name="Ament-Velasquez S.L."/>
            <person name="Kruys A."/>
            <person name="Hutchinson M.I."/>
            <person name="Powell A.J."/>
            <person name="Barry K."/>
            <person name="Miller A.N."/>
            <person name="Grigoriev I.V."/>
            <person name="Debuchy R."/>
            <person name="Gladieux P."/>
            <person name="Thoren M.H."/>
            <person name="Johannesson H."/>
        </authorList>
    </citation>
    <scope>NUCLEOTIDE SEQUENCE</scope>
    <source>
        <strain evidence="4">CBS 958.72</strain>
    </source>
</reference>
<evidence type="ECO:0000313" key="5">
    <source>
        <dbReference type="Proteomes" id="UP001287356"/>
    </source>
</evidence>
<sequence length="842" mass="82348">MATISVPCAAAPTTTVATATTDTQAPLVSVSDSATNSQISLVSVSASATSSAGISPLTSSPPSSSLSALASSITLLPAAQTTSILPMPSISSLVASSQTVTVTAIQVSIVTACSTTLTSSASCPSIAPCPLCPTIPPCPSSPSPGGGVSPASVGNGAQGPCPGEGYTCNDCLDGWFCPPPHTPALPAPCGNGWPCYHCSGGWFCVPSPTLLPTTVTVCPLSQAGIATPGAGLTTPSTPGDGEQTTAAADSAGALPQETLHPAISGWQYAGCYKDDSARALQNASIAVSIPPGMTNEMCINFCKDQGFSLAGTEDGYQCFCGNALVDSWLVGDSECNAPCTGDPNCSCGGNWALSVWSPDGKASRVIGPEMQFVIPTPTPGQTEMSLFVGGVRAMVMTITTDVFEFPADINGATTTSSLTPVALSTANAFVDGDSVAAKDLDVEGIASTVHAIVSAAMKEAHQIASMEVLRANSMIAGAKSVVGKGFKSIADDLSAVVAGAFPEKVAWTTCSVTITTCSTTTTISTTTTCTASSLLSSTSTPAGGLAPTVGQPSSSAGTASSSPTTTSLNQSQGQAPITLGSGSSLPRPSLSGESTPNPAPGTANPPSQNVSPQPGSSSLPLSPFSGTASTPLSGAQPGSPGNPSSGISAAPTPISTPTSMSSITPSGMSQAAPQPQSPTTVTPPTSSELPSTSSPSSSLFTSPPAGPTTGSLPASPSSVGSLPSATSPTSSGPANAGGVAPIPNTPPSSASQGNSPPASSPNTNSLPSGFGPTSSGPANTGGLAPVSSTPPSSASPGNPSLSGALPVPNSSPAGPPPMETYYKLSESGSTGGAPREVRSFTA</sequence>
<dbReference type="AlphaFoldDB" id="A0AAE0JUD0"/>
<name>A0AAE0JUD0_9PEZI</name>
<organism evidence="4 5">
    <name type="scientific">Lasiosphaeria ovina</name>
    <dbReference type="NCBI Taxonomy" id="92902"/>
    <lineage>
        <taxon>Eukaryota</taxon>
        <taxon>Fungi</taxon>
        <taxon>Dikarya</taxon>
        <taxon>Ascomycota</taxon>
        <taxon>Pezizomycotina</taxon>
        <taxon>Sordariomycetes</taxon>
        <taxon>Sordariomycetidae</taxon>
        <taxon>Sordariales</taxon>
        <taxon>Lasiosphaeriaceae</taxon>
        <taxon>Lasiosphaeria</taxon>
    </lineage>
</organism>
<dbReference type="InterPro" id="IPR051589">
    <property type="entry name" value="Sialate-O-sulfotransferase"/>
</dbReference>
<feature type="compositionally biased region" description="Low complexity" evidence="2">
    <location>
        <begin position="633"/>
        <end position="703"/>
    </location>
</feature>
<accession>A0AAE0JUD0</accession>
<feature type="compositionally biased region" description="Low complexity" evidence="2">
    <location>
        <begin position="579"/>
        <end position="626"/>
    </location>
</feature>
<dbReference type="PANTHER" id="PTHR45964:SF5">
    <property type="entry name" value="WSCD FAMILY MEMBER CG9164"/>
    <property type="match status" value="1"/>
</dbReference>
<comment type="caution">
    <text evidence="4">The sequence shown here is derived from an EMBL/GenBank/DDBJ whole genome shotgun (WGS) entry which is preliminary data.</text>
</comment>
<dbReference type="EMBL" id="JAULSN010000010">
    <property type="protein sequence ID" value="KAK3362014.1"/>
    <property type="molecule type" value="Genomic_DNA"/>
</dbReference>
<keyword evidence="5" id="KW-1185">Reference proteome</keyword>
<evidence type="ECO:0000313" key="4">
    <source>
        <dbReference type="EMBL" id="KAK3362014.1"/>
    </source>
</evidence>
<feature type="region of interest" description="Disordered" evidence="2">
    <location>
        <begin position="542"/>
        <end position="842"/>
    </location>
</feature>
<dbReference type="PROSITE" id="PS51212">
    <property type="entry name" value="WSC"/>
    <property type="match status" value="1"/>
</dbReference>
<dbReference type="Proteomes" id="UP001287356">
    <property type="component" value="Unassembled WGS sequence"/>
</dbReference>
<feature type="compositionally biased region" description="Polar residues" evidence="2">
    <location>
        <begin position="708"/>
        <end position="719"/>
    </location>
</feature>
<feature type="compositionally biased region" description="Low complexity" evidence="2">
    <location>
        <begin position="754"/>
        <end position="768"/>
    </location>
</feature>